<evidence type="ECO:0000256" key="2">
    <source>
        <dbReference type="ARBA" id="ARBA00022576"/>
    </source>
</evidence>
<reference evidence="7" key="1">
    <citation type="journal article" date="2019" name="Int. J. Syst. Evol. Microbiol.">
        <title>The Global Catalogue of Microorganisms (GCM) 10K type strain sequencing project: providing services to taxonomists for standard genome sequencing and annotation.</title>
        <authorList>
            <consortium name="The Broad Institute Genomics Platform"/>
            <consortium name="The Broad Institute Genome Sequencing Center for Infectious Disease"/>
            <person name="Wu L."/>
            <person name="Ma J."/>
        </authorList>
    </citation>
    <scope>NUCLEOTIDE SEQUENCE [LARGE SCALE GENOMIC DNA]</scope>
    <source>
        <strain evidence="7">CGMCC 1.18578</strain>
    </source>
</reference>
<evidence type="ECO:0000313" key="7">
    <source>
        <dbReference type="Proteomes" id="UP001596108"/>
    </source>
</evidence>
<evidence type="ECO:0000313" key="6">
    <source>
        <dbReference type="EMBL" id="MFC5530446.1"/>
    </source>
</evidence>
<dbReference type="CDD" id="cd00609">
    <property type="entry name" value="AAT_like"/>
    <property type="match status" value="1"/>
</dbReference>
<evidence type="ECO:0000256" key="3">
    <source>
        <dbReference type="ARBA" id="ARBA00022679"/>
    </source>
</evidence>
<dbReference type="PANTHER" id="PTHR42790">
    <property type="entry name" value="AMINOTRANSFERASE"/>
    <property type="match status" value="1"/>
</dbReference>
<dbReference type="EMBL" id="JBHSNC010000042">
    <property type="protein sequence ID" value="MFC5530446.1"/>
    <property type="molecule type" value="Genomic_DNA"/>
</dbReference>
<dbReference type="InterPro" id="IPR015422">
    <property type="entry name" value="PyrdxlP-dep_Trfase_small"/>
</dbReference>
<protein>
    <submittedName>
        <fullName evidence="6">PLP-dependent aminotransferase family protein</fullName>
    </submittedName>
</protein>
<dbReference type="PANTHER" id="PTHR42790:SF19">
    <property type="entry name" value="KYNURENINE_ALPHA-AMINOADIPATE AMINOTRANSFERASE, MITOCHONDRIAL"/>
    <property type="match status" value="1"/>
</dbReference>
<dbReference type="Gene3D" id="3.40.640.10">
    <property type="entry name" value="Type I PLP-dependent aspartate aminotransferase-like (Major domain)"/>
    <property type="match status" value="1"/>
</dbReference>
<dbReference type="RefSeq" id="WP_378112385.1">
    <property type="nucleotide sequence ID" value="NZ_JBHSNC010000042.1"/>
</dbReference>
<keyword evidence="7" id="KW-1185">Reference proteome</keyword>
<dbReference type="InterPro" id="IPR004839">
    <property type="entry name" value="Aminotransferase_I/II_large"/>
</dbReference>
<keyword evidence="4" id="KW-0663">Pyridoxal phosphate</keyword>
<gene>
    <name evidence="6" type="ORF">ACFPQ4_13500</name>
</gene>
<dbReference type="Proteomes" id="UP001596108">
    <property type="component" value="Unassembled WGS sequence"/>
</dbReference>
<feature type="domain" description="Aminotransferase class I/classII large" evidence="5">
    <location>
        <begin position="44"/>
        <end position="386"/>
    </location>
</feature>
<name>A0ABW0QZP7_9BACL</name>
<comment type="cofactor">
    <cofactor evidence="1">
        <name>pyridoxal 5'-phosphate</name>
        <dbReference type="ChEBI" id="CHEBI:597326"/>
    </cofactor>
</comment>
<accession>A0ABW0QZP7</accession>
<sequence>MSLQPYSFAKRVPALSPIGAAQATSRSDLIPFSYGTPSSDLFPYQELQEAASAAILQEGRDSLQYAGADGPQIVQDWIANRSKLRSIHVQSNQVLVTYGSQQAIDYAARTLLEPGDHAWVEAPTYFGAVNTFKAAEAIITSFPIDENGLQIELVEEALKEAVRVGQPIPKFVYVMPNFHNPGGVSLSLSRRKRLAELAYEYNFFILEDDAYAELAFEREHIPAIYNFAPERVIYLSSFSKIIAPGIRLGWAIASADVIRRINTFFQGSMASVFSQEIVAQLFQKLSFEDHLEMLITRYKSSRDIMVEALRQHFGDGITFQIPNGGFFIWLKFPDHVNTADLVQDANERGVSFIAGNQFFVKPEGARYARLSFSYCNEEQIRKGVEILAHSYNSYLSKIK</sequence>
<keyword evidence="2 6" id="KW-0032">Aminotransferase</keyword>
<evidence type="ECO:0000259" key="5">
    <source>
        <dbReference type="Pfam" id="PF00155"/>
    </source>
</evidence>
<dbReference type="InterPro" id="IPR050859">
    <property type="entry name" value="Class-I_PLP-dep_aminotransf"/>
</dbReference>
<comment type="caution">
    <text evidence="6">The sequence shown here is derived from an EMBL/GenBank/DDBJ whole genome shotgun (WGS) entry which is preliminary data.</text>
</comment>
<evidence type="ECO:0000256" key="1">
    <source>
        <dbReference type="ARBA" id="ARBA00001933"/>
    </source>
</evidence>
<dbReference type="InterPro" id="IPR015421">
    <property type="entry name" value="PyrdxlP-dep_Trfase_major"/>
</dbReference>
<proteinExistence type="predicted"/>
<dbReference type="InterPro" id="IPR015424">
    <property type="entry name" value="PyrdxlP-dep_Trfase"/>
</dbReference>
<dbReference type="GO" id="GO:0008483">
    <property type="term" value="F:transaminase activity"/>
    <property type="evidence" value="ECO:0007669"/>
    <property type="project" value="UniProtKB-KW"/>
</dbReference>
<evidence type="ECO:0000256" key="4">
    <source>
        <dbReference type="ARBA" id="ARBA00022898"/>
    </source>
</evidence>
<dbReference type="SUPFAM" id="SSF53383">
    <property type="entry name" value="PLP-dependent transferases"/>
    <property type="match status" value="1"/>
</dbReference>
<dbReference type="Gene3D" id="3.90.1150.10">
    <property type="entry name" value="Aspartate Aminotransferase, domain 1"/>
    <property type="match status" value="1"/>
</dbReference>
<keyword evidence="3" id="KW-0808">Transferase</keyword>
<dbReference type="Pfam" id="PF00155">
    <property type="entry name" value="Aminotran_1_2"/>
    <property type="match status" value="1"/>
</dbReference>
<organism evidence="6 7">
    <name type="scientific">Cohnella yongneupensis</name>
    <dbReference type="NCBI Taxonomy" id="425006"/>
    <lineage>
        <taxon>Bacteria</taxon>
        <taxon>Bacillati</taxon>
        <taxon>Bacillota</taxon>
        <taxon>Bacilli</taxon>
        <taxon>Bacillales</taxon>
        <taxon>Paenibacillaceae</taxon>
        <taxon>Cohnella</taxon>
    </lineage>
</organism>